<proteinExistence type="predicted"/>
<protein>
    <submittedName>
        <fullName evidence="1">Uncharacterized protein</fullName>
    </submittedName>
</protein>
<name>A0A1L7GTQ9_LIMFE</name>
<evidence type="ECO:0000313" key="2">
    <source>
        <dbReference type="Proteomes" id="UP000185427"/>
    </source>
</evidence>
<dbReference type="Proteomes" id="UP000185427">
    <property type="component" value="Chromosome"/>
</dbReference>
<organism evidence="1 2">
    <name type="scientific">Limosilactobacillus fermentum</name>
    <name type="common">Lactobacillus fermentum</name>
    <dbReference type="NCBI Taxonomy" id="1613"/>
    <lineage>
        <taxon>Bacteria</taxon>
        <taxon>Bacillati</taxon>
        <taxon>Bacillota</taxon>
        <taxon>Bacilli</taxon>
        <taxon>Lactobacillales</taxon>
        <taxon>Lactobacillaceae</taxon>
        <taxon>Limosilactobacillus</taxon>
    </lineage>
</organism>
<gene>
    <name evidence="1" type="ORF">BUW47_01895</name>
</gene>
<accession>A0A1L7GTQ9</accession>
<sequence>MQTIRIKKSIITKIGADLAKEYATGTTYKDLLLELWRDDAPHDAVEEYLIDEGIMDSDYDLKDYVSASDYTDMMKVAQANRKEYFVATDFEDNFNAWFCDELEERLQYYGFDLDAPVDVEAMVRMADDEKKKGR</sequence>
<dbReference type="AlphaFoldDB" id="A0A1L7GTQ9"/>
<dbReference type="EMBL" id="CP019030">
    <property type="protein sequence ID" value="APU45269.1"/>
    <property type="molecule type" value="Genomic_DNA"/>
</dbReference>
<reference evidence="1 2" key="1">
    <citation type="submission" date="2016-12" db="EMBL/GenBank/DDBJ databases">
        <title>Complete Genome Sequence of Lactobacillus fermentum Strain SNUV175, a Probiotic for Treatment of Bacterial Vaginosis.</title>
        <authorList>
            <person name="Lee S."/>
            <person name="You H.J."/>
            <person name="Kwon B."/>
            <person name="Ko G."/>
        </authorList>
    </citation>
    <scope>NUCLEOTIDE SEQUENCE [LARGE SCALE GENOMIC DNA]</scope>
    <source>
        <strain evidence="1 2">SNUV175</strain>
    </source>
</reference>
<evidence type="ECO:0000313" key="1">
    <source>
        <dbReference type="EMBL" id="APU45269.1"/>
    </source>
</evidence>
<dbReference type="RefSeq" id="WP_075667109.1">
    <property type="nucleotide sequence ID" value="NZ_CP019030.1"/>
</dbReference>